<dbReference type="InterPro" id="IPR028961">
    <property type="entry name" value="Imm21"/>
</dbReference>
<dbReference type="PATRIC" id="fig|1238180.3.peg.2586"/>
<protein>
    <recommendedName>
        <fullName evidence="5">Immunity protein 21 of polymorphic toxin system</fullName>
    </recommendedName>
</protein>
<evidence type="ECO:0008006" key="5">
    <source>
        <dbReference type="Google" id="ProtNLM"/>
    </source>
</evidence>
<keyword evidence="4" id="KW-1185">Reference proteome</keyword>
<proteinExistence type="predicted"/>
<dbReference type="EMBL" id="MUXN01000023">
    <property type="protein sequence ID" value="OOC03088.1"/>
    <property type="molecule type" value="Genomic_DNA"/>
</dbReference>
<dbReference type="AlphaFoldDB" id="M2QPE1"/>
<dbReference type="Proteomes" id="UP000014137">
    <property type="component" value="Unassembled WGS sequence"/>
</dbReference>
<organism evidence="1 3">
    <name type="scientific">Amycolatopsis azurea DSM 43854</name>
    <dbReference type="NCBI Taxonomy" id="1238180"/>
    <lineage>
        <taxon>Bacteria</taxon>
        <taxon>Bacillati</taxon>
        <taxon>Actinomycetota</taxon>
        <taxon>Actinomycetes</taxon>
        <taxon>Pseudonocardiales</taxon>
        <taxon>Pseudonocardiaceae</taxon>
        <taxon>Amycolatopsis</taxon>
    </lineage>
</organism>
<dbReference type="Proteomes" id="UP000188551">
    <property type="component" value="Unassembled WGS sequence"/>
</dbReference>
<name>M2QPE1_9PSEU</name>
<dbReference type="EMBL" id="ANMG01000021">
    <property type="protein sequence ID" value="EMD27692.1"/>
    <property type="molecule type" value="Genomic_DNA"/>
</dbReference>
<evidence type="ECO:0000313" key="3">
    <source>
        <dbReference type="Proteomes" id="UP000014137"/>
    </source>
</evidence>
<evidence type="ECO:0000313" key="2">
    <source>
        <dbReference type="EMBL" id="OOC03088.1"/>
    </source>
</evidence>
<comment type="caution">
    <text evidence="1">The sequence shown here is derived from an EMBL/GenBank/DDBJ whole genome shotgun (WGS) entry which is preliminary data.</text>
</comment>
<reference evidence="1 3" key="1">
    <citation type="submission" date="2012-10" db="EMBL/GenBank/DDBJ databases">
        <title>Genome assembly of Amycolatopsis azurea DSM 43854.</title>
        <authorList>
            <person name="Khatri I."/>
            <person name="Kaur I."/>
            <person name="Subramanian S."/>
            <person name="Mayilraj S."/>
        </authorList>
    </citation>
    <scope>NUCLEOTIDE SEQUENCE [LARGE SCALE GENOMIC DNA]</scope>
    <source>
        <strain evidence="1 3">DSM 43854</strain>
    </source>
</reference>
<sequence length="131" mass="13948">MNALAGTLPIGTAAGLVLGDEPATTCYLPEHRAFLRWLAADSEDDLFAEAERLLADPVTPWEDCGPWETDGPAVLMDSVTAGAELGVEYPAGGKPEQAYVEIEKGRFTVRAIHTKGEAAWVGLVRLIPEAA</sequence>
<dbReference type="Pfam" id="PF15589">
    <property type="entry name" value="Imm21"/>
    <property type="match status" value="1"/>
</dbReference>
<evidence type="ECO:0000313" key="1">
    <source>
        <dbReference type="EMBL" id="EMD27692.1"/>
    </source>
</evidence>
<accession>M2QPE1</accession>
<reference evidence="2 4" key="2">
    <citation type="submission" date="2017-02" db="EMBL/GenBank/DDBJ databases">
        <title>Amycolatopsis azurea DSM 43854 draft genome.</title>
        <authorList>
            <person name="Mayilraj S."/>
        </authorList>
    </citation>
    <scope>NUCLEOTIDE SEQUENCE [LARGE SCALE GENOMIC DNA]</scope>
    <source>
        <strain evidence="2 4">DSM 43854</strain>
    </source>
</reference>
<gene>
    <name evidence="2" type="ORF">B0293_29445</name>
    <name evidence="1" type="ORF">C791_1988</name>
</gene>
<evidence type="ECO:0000313" key="4">
    <source>
        <dbReference type="Proteomes" id="UP000188551"/>
    </source>
</evidence>